<reference evidence="2 3" key="1">
    <citation type="journal article" date="2021" name="Commun. Biol.">
        <title>The genome of Shorea leprosula (Dipterocarpaceae) highlights the ecological relevance of drought in aseasonal tropical rainforests.</title>
        <authorList>
            <person name="Ng K.K.S."/>
            <person name="Kobayashi M.J."/>
            <person name="Fawcett J.A."/>
            <person name="Hatakeyama M."/>
            <person name="Paape T."/>
            <person name="Ng C.H."/>
            <person name="Ang C.C."/>
            <person name="Tnah L.H."/>
            <person name="Lee C.T."/>
            <person name="Nishiyama T."/>
            <person name="Sese J."/>
            <person name="O'Brien M.J."/>
            <person name="Copetti D."/>
            <person name="Mohd Noor M.I."/>
            <person name="Ong R.C."/>
            <person name="Putra M."/>
            <person name="Sireger I.Z."/>
            <person name="Indrioko S."/>
            <person name="Kosugi Y."/>
            <person name="Izuno A."/>
            <person name="Isagi Y."/>
            <person name="Lee S.L."/>
            <person name="Shimizu K.K."/>
        </authorList>
    </citation>
    <scope>NUCLEOTIDE SEQUENCE [LARGE SCALE GENOMIC DNA]</scope>
    <source>
        <strain evidence="2">214</strain>
    </source>
</reference>
<dbReference type="InterPro" id="IPR007321">
    <property type="entry name" value="Transposase_28"/>
</dbReference>
<protein>
    <recommendedName>
        <fullName evidence="1">Transposase (putative) gypsy type domain-containing protein</fullName>
    </recommendedName>
</protein>
<keyword evidence="3" id="KW-1185">Reference proteome</keyword>
<feature type="domain" description="Transposase (putative) gypsy type" evidence="1">
    <location>
        <begin position="2"/>
        <end position="64"/>
    </location>
</feature>
<proteinExistence type="predicted"/>
<dbReference type="AlphaFoldDB" id="A0AAV5KQJ5"/>
<name>A0AAV5KQJ5_9ROSI</name>
<dbReference type="Pfam" id="PF04195">
    <property type="entry name" value="Transposase_28"/>
    <property type="match status" value="1"/>
</dbReference>
<organism evidence="2 3">
    <name type="scientific">Rubroshorea leprosula</name>
    <dbReference type="NCBI Taxonomy" id="152421"/>
    <lineage>
        <taxon>Eukaryota</taxon>
        <taxon>Viridiplantae</taxon>
        <taxon>Streptophyta</taxon>
        <taxon>Embryophyta</taxon>
        <taxon>Tracheophyta</taxon>
        <taxon>Spermatophyta</taxon>
        <taxon>Magnoliopsida</taxon>
        <taxon>eudicotyledons</taxon>
        <taxon>Gunneridae</taxon>
        <taxon>Pentapetalae</taxon>
        <taxon>rosids</taxon>
        <taxon>malvids</taxon>
        <taxon>Malvales</taxon>
        <taxon>Dipterocarpaceae</taxon>
        <taxon>Rubroshorea</taxon>
    </lineage>
</organism>
<evidence type="ECO:0000313" key="3">
    <source>
        <dbReference type="Proteomes" id="UP001054252"/>
    </source>
</evidence>
<accession>A0AAV5KQJ5</accession>
<dbReference type="EMBL" id="BPVZ01000073">
    <property type="protein sequence ID" value="GKV26889.1"/>
    <property type="molecule type" value="Genomic_DNA"/>
</dbReference>
<dbReference type="Proteomes" id="UP001054252">
    <property type="component" value="Unassembled WGS sequence"/>
</dbReference>
<evidence type="ECO:0000313" key="2">
    <source>
        <dbReference type="EMBL" id="GKV26889.1"/>
    </source>
</evidence>
<comment type="caution">
    <text evidence="2">The sequence shown here is derived from an EMBL/GenBank/DDBJ whole genome shotgun (WGS) entry which is preliminary data.</text>
</comment>
<sequence length="178" mass="20957">MYVDHFEAGLRFSLPELIFDLLADYKLALTQLTPNNIRFIIGFMLLCAKVEIPTKAIVFKSLFQCWLCPNSRGTKWYYLSGREKSQLFKNVRNKVARWKRQFVFVHDTRTERINDDIAARLSEWRVLNAHVNYPQLLLRDTNLKNQRLEYARRENLIDLKALVTSEQLAVFGFVDVAN</sequence>
<gene>
    <name evidence="2" type="ORF">SLEP1_g36103</name>
</gene>
<evidence type="ECO:0000259" key="1">
    <source>
        <dbReference type="Pfam" id="PF04195"/>
    </source>
</evidence>